<protein>
    <submittedName>
        <fullName evidence="3">Uncharacterized protein</fullName>
    </submittedName>
</protein>
<evidence type="ECO:0000313" key="3">
    <source>
        <dbReference type="EMBL" id="NWH06897.1"/>
    </source>
</evidence>
<dbReference type="EMBL" id="JACADJ010000135">
    <property type="protein sequence ID" value="NWH06897.1"/>
    <property type="molecule type" value="Genomic_DNA"/>
</dbReference>
<keyword evidence="2" id="KW-1133">Transmembrane helix</keyword>
<reference evidence="3 4" key="1">
    <citation type="submission" date="2020-06" db="EMBL/GenBank/DDBJ databases">
        <title>High-quality draft genome of sulfate reducer Desulfobacter latus type strain AcrS2 isolated from marine sediment.</title>
        <authorList>
            <person name="Hoppe M."/>
            <person name="Larsen C.K."/>
            <person name="Marshall I.P.G."/>
            <person name="Schramm A."/>
            <person name="Marietou A.G."/>
        </authorList>
    </citation>
    <scope>NUCLEOTIDE SEQUENCE [LARGE SCALE GENOMIC DNA]</scope>
    <source>
        <strain evidence="3 4">AcRS2</strain>
    </source>
</reference>
<feature type="transmembrane region" description="Helical" evidence="2">
    <location>
        <begin position="75"/>
        <end position="92"/>
    </location>
</feature>
<comment type="caution">
    <text evidence="3">The sequence shown here is derived from an EMBL/GenBank/DDBJ whole genome shotgun (WGS) entry which is preliminary data.</text>
</comment>
<name>A0A850TF39_9BACT</name>
<proteinExistence type="predicted"/>
<dbReference type="Proteomes" id="UP000553343">
    <property type="component" value="Unassembled WGS sequence"/>
</dbReference>
<feature type="compositionally biased region" description="Basic and acidic residues" evidence="1">
    <location>
        <begin position="42"/>
        <end position="59"/>
    </location>
</feature>
<evidence type="ECO:0000256" key="2">
    <source>
        <dbReference type="SAM" id="Phobius"/>
    </source>
</evidence>
<keyword evidence="2" id="KW-0812">Transmembrane</keyword>
<sequence length="243" mass="27226">MKQCPKCKYTRKSSDDKFTPLTECPSCGVIYAKYERFLEQQREQQKAKQKDAEDTEKTTQQKASIPFKKKYTKRLMCVIAAFGVIIIFYIVGTSQNNKSYAPQAPKHSYSSSTSKPSSSYSASKHSYSSSASKPSSSYSANPYSSSGAAEKVVSILNISYGNVCHAELTGIFSKTLKIDWTRNTVKLHAIKVLAEIGSVKKGLYKDGVRYFQFPNNAGTYNVIDWKTGQKKSTSERAKYYFSD</sequence>
<gene>
    <name evidence="3" type="ORF">HXW94_18265</name>
</gene>
<dbReference type="AlphaFoldDB" id="A0A850TF39"/>
<organism evidence="3 4">
    <name type="scientific">Desulfobacter latus</name>
    <dbReference type="NCBI Taxonomy" id="2292"/>
    <lineage>
        <taxon>Bacteria</taxon>
        <taxon>Pseudomonadati</taxon>
        <taxon>Thermodesulfobacteriota</taxon>
        <taxon>Desulfobacteria</taxon>
        <taxon>Desulfobacterales</taxon>
        <taxon>Desulfobacteraceae</taxon>
        <taxon>Desulfobacter</taxon>
    </lineage>
</organism>
<feature type="region of interest" description="Disordered" evidence="1">
    <location>
        <begin position="42"/>
        <end position="63"/>
    </location>
</feature>
<evidence type="ECO:0000256" key="1">
    <source>
        <dbReference type="SAM" id="MobiDB-lite"/>
    </source>
</evidence>
<keyword evidence="4" id="KW-1185">Reference proteome</keyword>
<accession>A0A850TF39</accession>
<dbReference type="RefSeq" id="WP_178368342.1">
    <property type="nucleotide sequence ID" value="NZ_JACADJ010000135.1"/>
</dbReference>
<keyword evidence="2" id="KW-0472">Membrane</keyword>
<evidence type="ECO:0000313" key="4">
    <source>
        <dbReference type="Proteomes" id="UP000553343"/>
    </source>
</evidence>